<reference evidence="1" key="2">
    <citation type="journal article" date="2020" name="Nat. Commun.">
        <title>Large-scale genome sequencing of mycorrhizal fungi provides insights into the early evolution of symbiotic traits.</title>
        <authorList>
            <person name="Miyauchi S."/>
            <person name="Kiss E."/>
            <person name="Kuo A."/>
            <person name="Drula E."/>
            <person name="Kohler A."/>
            <person name="Sanchez-Garcia M."/>
            <person name="Morin E."/>
            <person name="Andreopoulos B."/>
            <person name="Barry K.W."/>
            <person name="Bonito G."/>
            <person name="Buee M."/>
            <person name="Carver A."/>
            <person name="Chen C."/>
            <person name="Cichocki N."/>
            <person name="Clum A."/>
            <person name="Culley D."/>
            <person name="Crous P.W."/>
            <person name="Fauchery L."/>
            <person name="Girlanda M."/>
            <person name="Hayes R.D."/>
            <person name="Keri Z."/>
            <person name="LaButti K."/>
            <person name="Lipzen A."/>
            <person name="Lombard V."/>
            <person name="Magnuson J."/>
            <person name="Maillard F."/>
            <person name="Murat C."/>
            <person name="Nolan M."/>
            <person name="Ohm R.A."/>
            <person name="Pangilinan J."/>
            <person name="Pereira M.F."/>
            <person name="Perotto S."/>
            <person name="Peter M."/>
            <person name="Pfister S."/>
            <person name="Riley R."/>
            <person name="Sitrit Y."/>
            <person name="Stielow J.B."/>
            <person name="Szollosi G."/>
            <person name="Zifcakova L."/>
            <person name="Stursova M."/>
            <person name="Spatafora J.W."/>
            <person name="Tedersoo L."/>
            <person name="Vaario L.M."/>
            <person name="Yamada A."/>
            <person name="Yan M."/>
            <person name="Wang P."/>
            <person name="Xu J."/>
            <person name="Bruns T."/>
            <person name="Baldrian P."/>
            <person name="Vilgalys R."/>
            <person name="Dunand C."/>
            <person name="Henrissat B."/>
            <person name="Grigoriev I.V."/>
            <person name="Hibbett D."/>
            <person name="Nagy L.G."/>
            <person name="Martin F.M."/>
        </authorList>
    </citation>
    <scope>NUCLEOTIDE SEQUENCE</scope>
    <source>
        <strain evidence="1">P2</strain>
    </source>
</reference>
<evidence type="ECO:0000313" key="1">
    <source>
        <dbReference type="EMBL" id="KAF9652809.1"/>
    </source>
</evidence>
<evidence type="ECO:0000313" key="2">
    <source>
        <dbReference type="Proteomes" id="UP000886501"/>
    </source>
</evidence>
<sequence>MGDGGRKHSPNDSYPTLTSTLQESTERILASHVPINTSETDYELKKNTHVQFIARVMLQGFPSKYTSQDASQPWLIFWILESFSILQVGLDPGNKQRAIDTVLACQHPDGGFGGGPAQSAHLLPTYAAVCALAIAGRPGPGGGWDEIDRDKMYKWFLSLKQPDGSFLVSHDAEIDVRGLYCLLVTATLLNILTPELLEGVPEFVAACQSYEGGFSSSSLPYSDGTDTPSFPTSCLGEAHGGYTFSCLASWVLVQPYLTALRESGNSTKASTAINLKSLLRWMVNMQGGELDLGGFRGRTNKLVDGCYSWWVGGCFPLLESLGVSVEPRIDVAQPSNGEEGAWHDADDSLYSRQGLQEYLLWAGQHPSGGLRDKPPKQSDAYHTCYCLSGLSSAQHRVVVSEGRRHAIIALWESSGGCTGPSACRSPVVPVGDFTDLLRKSAFSSALTWVEEGGGSKVIGSNTNRVNATHPVFNLTNTHLEGIMMHFYGQKVPPRTRTSI</sequence>
<dbReference type="EMBL" id="MU117967">
    <property type="protein sequence ID" value="KAF9652809.1"/>
    <property type="molecule type" value="Genomic_DNA"/>
</dbReference>
<proteinExistence type="predicted"/>
<gene>
    <name evidence="1" type="ORF">BDM02DRAFT_3088563</name>
</gene>
<protein>
    <submittedName>
        <fullName evidence="1">Terpenoid cyclases/Protein prenyltransferase</fullName>
    </submittedName>
</protein>
<reference evidence="1" key="1">
    <citation type="submission" date="2019-10" db="EMBL/GenBank/DDBJ databases">
        <authorList>
            <consortium name="DOE Joint Genome Institute"/>
            <person name="Kuo A."/>
            <person name="Miyauchi S."/>
            <person name="Kiss E."/>
            <person name="Drula E."/>
            <person name="Kohler A."/>
            <person name="Sanchez-Garcia M."/>
            <person name="Andreopoulos B."/>
            <person name="Barry K.W."/>
            <person name="Bonito G."/>
            <person name="Buee M."/>
            <person name="Carver A."/>
            <person name="Chen C."/>
            <person name="Cichocki N."/>
            <person name="Clum A."/>
            <person name="Culley D."/>
            <person name="Crous P.W."/>
            <person name="Fauchery L."/>
            <person name="Girlanda M."/>
            <person name="Hayes R."/>
            <person name="Keri Z."/>
            <person name="Labutti K."/>
            <person name="Lipzen A."/>
            <person name="Lombard V."/>
            <person name="Magnuson J."/>
            <person name="Maillard F."/>
            <person name="Morin E."/>
            <person name="Murat C."/>
            <person name="Nolan M."/>
            <person name="Ohm R."/>
            <person name="Pangilinan J."/>
            <person name="Pereira M."/>
            <person name="Perotto S."/>
            <person name="Peter M."/>
            <person name="Riley R."/>
            <person name="Sitrit Y."/>
            <person name="Stielow B."/>
            <person name="Szollosi G."/>
            <person name="Zifcakova L."/>
            <person name="Stursova M."/>
            <person name="Spatafora J.W."/>
            <person name="Tedersoo L."/>
            <person name="Vaario L.-M."/>
            <person name="Yamada A."/>
            <person name="Yan M."/>
            <person name="Wang P."/>
            <person name="Xu J."/>
            <person name="Bruns T."/>
            <person name="Baldrian P."/>
            <person name="Vilgalys R."/>
            <person name="Henrissat B."/>
            <person name="Grigoriev I.V."/>
            <person name="Hibbett D."/>
            <person name="Nagy L.G."/>
            <person name="Martin F.M."/>
        </authorList>
    </citation>
    <scope>NUCLEOTIDE SEQUENCE</scope>
    <source>
        <strain evidence="1">P2</strain>
    </source>
</reference>
<keyword evidence="2" id="KW-1185">Reference proteome</keyword>
<name>A0ACB6ZTN0_THEGA</name>
<comment type="caution">
    <text evidence="1">The sequence shown here is derived from an EMBL/GenBank/DDBJ whole genome shotgun (WGS) entry which is preliminary data.</text>
</comment>
<accession>A0ACB6ZTN0</accession>
<dbReference type="Proteomes" id="UP000886501">
    <property type="component" value="Unassembled WGS sequence"/>
</dbReference>
<organism evidence="1 2">
    <name type="scientific">Thelephora ganbajun</name>
    <name type="common">Ganba fungus</name>
    <dbReference type="NCBI Taxonomy" id="370292"/>
    <lineage>
        <taxon>Eukaryota</taxon>
        <taxon>Fungi</taxon>
        <taxon>Dikarya</taxon>
        <taxon>Basidiomycota</taxon>
        <taxon>Agaricomycotina</taxon>
        <taxon>Agaricomycetes</taxon>
        <taxon>Thelephorales</taxon>
        <taxon>Thelephoraceae</taxon>
        <taxon>Thelephora</taxon>
    </lineage>
</organism>